<reference evidence="2" key="1">
    <citation type="submission" date="2019-08" db="EMBL/GenBank/DDBJ databases">
        <authorList>
            <person name="Kucharzyk K."/>
            <person name="Murdoch R.W."/>
            <person name="Higgins S."/>
            <person name="Loffler F."/>
        </authorList>
    </citation>
    <scope>NUCLEOTIDE SEQUENCE</scope>
</reference>
<dbReference type="EMBL" id="VSSQ01009704">
    <property type="protein sequence ID" value="MPM42369.1"/>
    <property type="molecule type" value="Genomic_DNA"/>
</dbReference>
<protein>
    <recommendedName>
        <fullName evidence="3">Divergent PAP2 family protein</fullName>
    </recommendedName>
</protein>
<keyword evidence="1" id="KW-0472">Membrane</keyword>
<feature type="transmembrane region" description="Helical" evidence="1">
    <location>
        <begin position="6"/>
        <end position="31"/>
    </location>
</feature>
<sequence length="149" mass="16301">MTWILSYPELVCTIAGWFVSSVLKIPVFYFLNKKIDLKLAFGTGGMPSSHSGLMVSTTLGIGLFSGFNSPVFALAVAISMIVLYDAAGVRRQAGIHAERINMIFEELWKGNPINEAELKEMLGHTPLEVLGGTLTGILTALFVWLVWPK</sequence>
<gene>
    <name evidence="2" type="ORF">SDC9_89034</name>
</gene>
<feature type="transmembrane region" description="Helical" evidence="1">
    <location>
        <begin position="52"/>
        <end position="84"/>
    </location>
</feature>
<keyword evidence="1" id="KW-1133">Transmembrane helix</keyword>
<dbReference type="PANTHER" id="PTHR31446">
    <property type="entry name" value="ACID PHOSPHATASE/VANADIUM-DEPENDENT HALOPEROXIDASE-RELATED PROTEIN"/>
    <property type="match status" value="1"/>
</dbReference>
<dbReference type="Pfam" id="PF02681">
    <property type="entry name" value="DUF212"/>
    <property type="match status" value="1"/>
</dbReference>
<comment type="caution">
    <text evidence="2">The sequence shown here is derived from an EMBL/GenBank/DDBJ whole genome shotgun (WGS) entry which is preliminary data.</text>
</comment>
<name>A0A644ZN45_9ZZZZ</name>
<dbReference type="PANTHER" id="PTHR31446:SF29">
    <property type="entry name" value="ACID PHOSPHATASE_VANADIUM-DEPENDENT HALOPEROXIDASE-RELATED PROTEIN"/>
    <property type="match status" value="1"/>
</dbReference>
<keyword evidence="1" id="KW-0812">Transmembrane</keyword>
<evidence type="ECO:0000313" key="2">
    <source>
        <dbReference type="EMBL" id="MPM42369.1"/>
    </source>
</evidence>
<dbReference type="InterPro" id="IPR003832">
    <property type="entry name" value="DUF212"/>
</dbReference>
<organism evidence="2">
    <name type="scientific">bioreactor metagenome</name>
    <dbReference type="NCBI Taxonomy" id="1076179"/>
    <lineage>
        <taxon>unclassified sequences</taxon>
        <taxon>metagenomes</taxon>
        <taxon>ecological metagenomes</taxon>
    </lineage>
</organism>
<accession>A0A644ZN45</accession>
<proteinExistence type="predicted"/>
<evidence type="ECO:0008006" key="3">
    <source>
        <dbReference type="Google" id="ProtNLM"/>
    </source>
</evidence>
<evidence type="ECO:0000256" key="1">
    <source>
        <dbReference type="SAM" id="Phobius"/>
    </source>
</evidence>
<feature type="transmembrane region" description="Helical" evidence="1">
    <location>
        <begin position="129"/>
        <end position="147"/>
    </location>
</feature>
<dbReference type="AlphaFoldDB" id="A0A644ZN45"/>